<sequence>MKLKIFISIVAIVILSGCSTLTPEQRFPNFAKQVGTVKSIDVVVDATVLSDINGDNIGFNLKKNQIAREQVATSIRSEFNKKGIEANIIFASSGLFIEPSKEESETKFVLSDDWKETGEVFVEPVASNSESVWLTEKGKKLLKKISSRGLVENKSEKSDKAEKRYKEKVASTPKVTAADIPESVSLLSSDLLAVIRYSANEVSTGKSVGAGIATGILTAVLTGGMYVSVSMPVSSMNIDATLFDLSKSDVVWSNNLYLQGAQVDTEVVSPNVVTLLGPLPSAIADTALEKTDLEANR</sequence>
<comment type="caution">
    <text evidence="1">The sequence shown here is derived from an EMBL/GenBank/DDBJ whole genome shotgun (WGS) entry which is preliminary data.</text>
</comment>
<proteinExistence type="predicted"/>
<evidence type="ECO:0000313" key="1">
    <source>
        <dbReference type="EMBL" id="PWK54177.1"/>
    </source>
</evidence>
<dbReference type="Proteomes" id="UP000245790">
    <property type="component" value="Unassembled WGS sequence"/>
</dbReference>
<dbReference type="AlphaFoldDB" id="A0A316GHD2"/>
<gene>
    <name evidence="1" type="ORF">C8D97_10125</name>
</gene>
<name>A0A316GHD2_9GAMM</name>
<dbReference type="PROSITE" id="PS51257">
    <property type="entry name" value="PROKAR_LIPOPROTEIN"/>
    <property type="match status" value="1"/>
</dbReference>
<dbReference type="EMBL" id="QGGU01000001">
    <property type="protein sequence ID" value="PWK54177.1"/>
    <property type="molecule type" value="Genomic_DNA"/>
</dbReference>
<dbReference type="RefSeq" id="WP_109761306.1">
    <property type="nucleotide sequence ID" value="NZ_QGGU01000001.1"/>
</dbReference>
<accession>A0A316GHD2</accession>
<keyword evidence="2" id="KW-1185">Reference proteome</keyword>
<evidence type="ECO:0000313" key="2">
    <source>
        <dbReference type="Proteomes" id="UP000245790"/>
    </source>
</evidence>
<organism evidence="1 2">
    <name type="scientific">Pleionea mediterranea</name>
    <dbReference type="NCBI Taxonomy" id="523701"/>
    <lineage>
        <taxon>Bacteria</taxon>
        <taxon>Pseudomonadati</taxon>
        <taxon>Pseudomonadota</taxon>
        <taxon>Gammaproteobacteria</taxon>
        <taxon>Oceanospirillales</taxon>
        <taxon>Pleioneaceae</taxon>
        <taxon>Pleionea</taxon>
    </lineage>
</organism>
<protein>
    <submittedName>
        <fullName evidence="1">Uncharacterized protein</fullName>
    </submittedName>
</protein>
<reference evidence="1 2" key="1">
    <citation type="submission" date="2018-05" db="EMBL/GenBank/DDBJ databases">
        <title>Genomic Encyclopedia of Type Strains, Phase IV (KMG-IV): sequencing the most valuable type-strain genomes for metagenomic binning, comparative biology and taxonomic classification.</title>
        <authorList>
            <person name="Goeker M."/>
        </authorList>
    </citation>
    <scope>NUCLEOTIDE SEQUENCE [LARGE SCALE GENOMIC DNA]</scope>
    <source>
        <strain evidence="1 2">DSM 25350</strain>
    </source>
</reference>